<feature type="domain" description="EamA" evidence="7">
    <location>
        <begin position="161"/>
        <end position="296"/>
    </location>
</feature>
<feature type="transmembrane region" description="Helical" evidence="6">
    <location>
        <begin position="221"/>
        <end position="242"/>
    </location>
</feature>
<feature type="transmembrane region" description="Helical" evidence="6">
    <location>
        <begin position="12"/>
        <end position="31"/>
    </location>
</feature>
<evidence type="ECO:0000256" key="1">
    <source>
        <dbReference type="ARBA" id="ARBA00004141"/>
    </source>
</evidence>
<dbReference type="Pfam" id="PF00892">
    <property type="entry name" value="EamA"/>
    <property type="match status" value="2"/>
</dbReference>
<dbReference type="PANTHER" id="PTHR32322:SF9">
    <property type="entry name" value="AMINO-ACID METABOLITE EFFLUX PUMP-RELATED"/>
    <property type="match status" value="1"/>
</dbReference>
<dbReference type="InterPro" id="IPR037185">
    <property type="entry name" value="EmrE-like"/>
</dbReference>
<name>A0ABP3LYA2_SACER</name>
<accession>A0ABP3LYA2</accession>
<dbReference type="InterPro" id="IPR000620">
    <property type="entry name" value="EamA_dom"/>
</dbReference>
<evidence type="ECO:0000259" key="7">
    <source>
        <dbReference type="Pfam" id="PF00892"/>
    </source>
</evidence>
<dbReference type="Proteomes" id="UP001500729">
    <property type="component" value="Unassembled WGS sequence"/>
</dbReference>
<comment type="subcellular location">
    <subcellularLocation>
        <location evidence="1">Membrane</location>
        <topology evidence="1">Multi-pass membrane protein</topology>
    </subcellularLocation>
</comment>
<evidence type="ECO:0000313" key="9">
    <source>
        <dbReference type="Proteomes" id="UP001500729"/>
    </source>
</evidence>
<keyword evidence="3 6" id="KW-0812">Transmembrane</keyword>
<feature type="transmembrane region" description="Helical" evidence="6">
    <location>
        <begin position="254"/>
        <end position="272"/>
    </location>
</feature>
<feature type="transmembrane region" description="Helical" evidence="6">
    <location>
        <begin position="75"/>
        <end position="96"/>
    </location>
</feature>
<comment type="caution">
    <text evidence="8">The sequence shown here is derived from an EMBL/GenBank/DDBJ whole genome shotgun (WGS) entry which is preliminary data.</text>
</comment>
<proteinExistence type="inferred from homology"/>
<feature type="transmembrane region" description="Helical" evidence="6">
    <location>
        <begin position="278"/>
        <end position="296"/>
    </location>
</feature>
<evidence type="ECO:0000313" key="8">
    <source>
        <dbReference type="EMBL" id="GAA0509657.1"/>
    </source>
</evidence>
<feature type="transmembrane region" description="Helical" evidence="6">
    <location>
        <begin position="190"/>
        <end position="209"/>
    </location>
</feature>
<dbReference type="InterPro" id="IPR050638">
    <property type="entry name" value="AA-Vitamin_Transporters"/>
</dbReference>
<gene>
    <name evidence="8" type="ORF">GCM10009533_05590</name>
</gene>
<feature type="transmembrane region" description="Helical" evidence="6">
    <location>
        <begin position="157"/>
        <end position="178"/>
    </location>
</feature>
<feature type="transmembrane region" description="Helical" evidence="6">
    <location>
        <begin position="43"/>
        <end position="63"/>
    </location>
</feature>
<sequence>MVDVEEPGARWVPGFVLLSAIWGSSFVLIKVAVDAGVEPVWVALWRCLFGALALWAVWLASGAARPSIPRDPRTWGHAAVVAALHNAAPFTLFAYGETHISSVLAGVWNATTPLATLLFVLFLLPSEHPTPRRLAGLLAGFAGVLVVLGVWRGVEGGVLAGSLACLAATTCYGAGFTYTRRFFSGRSDSASALIILQLTFATLELLLVAPLLGGGAPGWPGLLPAACLVLLGAVGTGMAFLLNMRVIRAAGSTIASTVTYVTPLWSTVLGALLLSEPLGWNTVAGGALVIAGVLFARSGTRRGEVAAVR</sequence>
<keyword evidence="5 6" id="KW-0472">Membrane</keyword>
<organism evidence="8 9">
    <name type="scientific">Saccharopolyspora erythraea</name>
    <name type="common">Streptomyces erythraeus</name>
    <dbReference type="NCBI Taxonomy" id="1836"/>
    <lineage>
        <taxon>Bacteria</taxon>
        <taxon>Bacillati</taxon>
        <taxon>Actinomycetota</taxon>
        <taxon>Actinomycetes</taxon>
        <taxon>Pseudonocardiales</taxon>
        <taxon>Pseudonocardiaceae</taxon>
        <taxon>Saccharopolyspora</taxon>
    </lineage>
</organism>
<keyword evidence="4 6" id="KW-1133">Transmembrane helix</keyword>
<evidence type="ECO:0000256" key="3">
    <source>
        <dbReference type="ARBA" id="ARBA00022692"/>
    </source>
</evidence>
<evidence type="ECO:0000256" key="6">
    <source>
        <dbReference type="SAM" id="Phobius"/>
    </source>
</evidence>
<feature type="transmembrane region" description="Helical" evidence="6">
    <location>
        <begin position="102"/>
        <end position="122"/>
    </location>
</feature>
<dbReference type="Gene3D" id="1.10.3730.20">
    <property type="match status" value="1"/>
</dbReference>
<dbReference type="PANTHER" id="PTHR32322">
    <property type="entry name" value="INNER MEMBRANE TRANSPORTER"/>
    <property type="match status" value="1"/>
</dbReference>
<evidence type="ECO:0000256" key="5">
    <source>
        <dbReference type="ARBA" id="ARBA00023136"/>
    </source>
</evidence>
<evidence type="ECO:0000256" key="2">
    <source>
        <dbReference type="ARBA" id="ARBA00007362"/>
    </source>
</evidence>
<feature type="transmembrane region" description="Helical" evidence="6">
    <location>
        <begin position="134"/>
        <end position="151"/>
    </location>
</feature>
<feature type="domain" description="EamA" evidence="7">
    <location>
        <begin position="14"/>
        <end position="148"/>
    </location>
</feature>
<comment type="similarity">
    <text evidence="2">Belongs to the EamA transporter family.</text>
</comment>
<evidence type="ECO:0000256" key="4">
    <source>
        <dbReference type="ARBA" id="ARBA00022989"/>
    </source>
</evidence>
<reference evidence="9" key="1">
    <citation type="journal article" date="2019" name="Int. J. Syst. Evol. Microbiol.">
        <title>The Global Catalogue of Microorganisms (GCM) 10K type strain sequencing project: providing services to taxonomists for standard genome sequencing and annotation.</title>
        <authorList>
            <consortium name="The Broad Institute Genomics Platform"/>
            <consortium name="The Broad Institute Genome Sequencing Center for Infectious Disease"/>
            <person name="Wu L."/>
            <person name="Ma J."/>
        </authorList>
    </citation>
    <scope>NUCLEOTIDE SEQUENCE [LARGE SCALE GENOMIC DNA]</scope>
    <source>
        <strain evidence="9">JCM 10303</strain>
    </source>
</reference>
<keyword evidence="9" id="KW-1185">Reference proteome</keyword>
<protein>
    <submittedName>
        <fullName evidence="8">DMT family transporter</fullName>
    </submittedName>
</protein>
<dbReference type="SUPFAM" id="SSF103481">
    <property type="entry name" value="Multidrug resistance efflux transporter EmrE"/>
    <property type="match status" value="2"/>
</dbReference>
<dbReference type="EMBL" id="BAAAGS010000002">
    <property type="protein sequence ID" value="GAA0509657.1"/>
    <property type="molecule type" value="Genomic_DNA"/>
</dbReference>